<proteinExistence type="predicted"/>
<name>A0A699IX63_TANCI</name>
<dbReference type="PANTHER" id="PTHR48449">
    <property type="entry name" value="DUF1985 DOMAIN-CONTAINING PROTEIN"/>
    <property type="match status" value="1"/>
</dbReference>
<organism evidence="1">
    <name type="scientific">Tanacetum cinerariifolium</name>
    <name type="common">Dalmatian daisy</name>
    <name type="synonym">Chrysanthemum cinerariifolium</name>
    <dbReference type="NCBI Taxonomy" id="118510"/>
    <lineage>
        <taxon>Eukaryota</taxon>
        <taxon>Viridiplantae</taxon>
        <taxon>Streptophyta</taxon>
        <taxon>Embryophyta</taxon>
        <taxon>Tracheophyta</taxon>
        <taxon>Spermatophyta</taxon>
        <taxon>Magnoliopsida</taxon>
        <taxon>eudicotyledons</taxon>
        <taxon>Gunneridae</taxon>
        <taxon>Pentapetalae</taxon>
        <taxon>asterids</taxon>
        <taxon>campanulids</taxon>
        <taxon>Asterales</taxon>
        <taxon>Asteraceae</taxon>
        <taxon>Asteroideae</taxon>
        <taxon>Anthemideae</taxon>
        <taxon>Anthemidinae</taxon>
        <taxon>Tanacetum</taxon>
    </lineage>
</organism>
<feature type="non-terminal residue" evidence="1">
    <location>
        <position position="1"/>
    </location>
</feature>
<evidence type="ECO:0000313" key="1">
    <source>
        <dbReference type="EMBL" id="GEZ93205.1"/>
    </source>
</evidence>
<accession>A0A699IX63</accession>
<comment type="caution">
    <text evidence="1">The sequence shown here is derived from an EMBL/GenBank/DDBJ whole genome shotgun (WGS) entry which is preliminary data.</text>
</comment>
<reference evidence="1" key="1">
    <citation type="journal article" date="2019" name="Sci. Rep.">
        <title>Draft genome of Tanacetum cinerariifolium, the natural source of mosquito coil.</title>
        <authorList>
            <person name="Yamashiro T."/>
            <person name="Shiraishi A."/>
            <person name="Satake H."/>
            <person name="Nakayama K."/>
        </authorList>
    </citation>
    <scope>NUCLEOTIDE SEQUENCE</scope>
</reference>
<protein>
    <recommendedName>
        <fullName evidence="2">Phospholipase-like protein</fullName>
    </recommendedName>
</protein>
<sequence length="239" mass="28015">FQVVVVVVALWIVADCGVLLRSKLKLLKLVREKISGTQWEALFQQSCFNWVLDQNDWIENCILIHFMLGRQVKVEGDGNENVPLYYDITDKFQIQFGIEEFCLVTGLRFGVENFADYNDPELPIPFRIRVFPSCYDGEHITGYMILEIIEDDVFDRLHHEDAVSLYCRGILQLVLLGVEAKRRIPDWMLRLANDRVGWDNYPWGSFVWPTLYSQLKNANVKHWPNEDLIGRHCFFQIID</sequence>
<dbReference type="EMBL" id="BKCJ010343867">
    <property type="protein sequence ID" value="GEZ93205.1"/>
    <property type="molecule type" value="Genomic_DNA"/>
</dbReference>
<evidence type="ECO:0008006" key="2">
    <source>
        <dbReference type="Google" id="ProtNLM"/>
    </source>
</evidence>
<gene>
    <name evidence="1" type="ORF">Tci_565178</name>
</gene>
<dbReference type="PANTHER" id="PTHR48449:SF1">
    <property type="entry name" value="DUF1985 DOMAIN-CONTAINING PROTEIN"/>
    <property type="match status" value="1"/>
</dbReference>
<dbReference type="AlphaFoldDB" id="A0A699IX63"/>